<evidence type="ECO:0000313" key="3">
    <source>
        <dbReference type="EMBL" id="KGN35048.1"/>
    </source>
</evidence>
<gene>
    <name evidence="3" type="ORF">N802_02125</name>
</gene>
<reference evidence="3 4" key="1">
    <citation type="submission" date="2013-08" db="EMBL/GenBank/DDBJ databases">
        <title>The genome sequence of Knoellia sinensis.</title>
        <authorList>
            <person name="Zhu W."/>
            <person name="Wang G."/>
        </authorList>
    </citation>
    <scope>NUCLEOTIDE SEQUENCE [LARGE SCALE GENOMIC DNA]</scope>
    <source>
        <strain evidence="3 4">KCTC 19936</strain>
    </source>
</reference>
<dbReference type="Proteomes" id="UP000030002">
    <property type="component" value="Unassembled WGS sequence"/>
</dbReference>
<feature type="transmembrane region" description="Helical" evidence="2">
    <location>
        <begin position="7"/>
        <end position="29"/>
    </location>
</feature>
<evidence type="ECO:0000256" key="2">
    <source>
        <dbReference type="SAM" id="Phobius"/>
    </source>
</evidence>
<comment type="caution">
    <text evidence="3">The sequence shown here is derived from an EMBL/GenBank/DDBJ whole genome shotgun (WGS) entry which is preliminary data.</text>
</comment>
<dbReference type="EMBL" id="AVPJ01000001">
    <property type="protein sequence ID" value="KGN35048.1"/>
    <property type="molecule type" value="Genomic_DNA"/>
</dbReference>
<proteinExistence type="predicted"/>
<dbReference type="STRING" id="1385520.N802_02125"/>
<accession>A0A0A0JD39</accession>
<evidence type="ECO:0000256" key="1">
    <source>
        <dbReference type="SAM" id="MobiDB-lite"/>
    </source>
</evidence>
<protein>
    <submittedName>
        <fullName evidence="3">Uncharacterized protein</fullName>
    </submittedName>
</protein>
<keyword evidence="4" id="KW-1185">Reference proteome</keyword>
<feature type="compositionally biased region" description="Low complexity" evidence="1">
    <location>
        <begin position="209"/>
        <end position="234"/>
    </location>
</feature>
<keyword evidence="2" id="KW-1133">Transmembrane helix</keyword>
<feature type="region of interest" description="Disordered" evidence="1">
    <location>
        <begin position="197"/>
        <end position="246"/>
    </location>
</feature>
<keyword evidence="2" id="KW-0812">Transmembrane</keyword>
<organism evidence="3 4">
    <name type="scientific">Knoellia sinensis KCTC 19936</name>
    <dbReference type="NCBI Taxonomy" id="1385520"/>
    <lineage>
        <taxon>Bacteria</taxon>
        <taxon>Bacillati</taxon>
        <taxon>Actinomycetota</taxon>
        <taxon>Actinomycetes</taxon>
        <taxon>Micrococcales</taxon>
        <taxon>Intrasporangiaceae</taxon>
        <taxon>Knoellia</taxon>
    </lineage>
</organism>
<dbReference type="RefSeq" id="WP_035911366.1">
    <property type="nucleotide sequence ID" value="NZ_AVPJ01000001.1"/>
</dbReference>
<keyword evidence="2" id="KW-0472">Membrane</keyword>
<dbReference type="AlphaFoldDB" id="A0A0A0JD39"/>
<dbReference type="eggNOG" id="ENOG5031HH0">
    <property type="taxonomic scope" value="Bacteria"/>
</dbReference>
<feature type="transmembrane region" description="Helical" evidence="2">
    <location>
        <begin position="170"/>
        <end position="193"/>
    </location>
</feature>
<sequence>MPTLAKRVVGALLAVLGLVLTVIGLWYAVHLGGSGTATFSAPTTGTSPVLVPQTVLNRVDGVVTVTAVPRSGGTAWLAAATPSDAKAVLGKTAHMSITGVSTRPWELLSTTAGSGQPPALADSDVWRNTTSGKGAVTMKIEQADAPETVIAHATQGQLERIEVSWERKSWFVQSVIAALVGLFLLLSGLSLLWSSRRGKAATRPGGTRGSADTRGTAGTRGTTGTRGTRSATAAPPVPAIRKEENV</sequence>
<name>A0A0A0JD39_9MICO</name>
<evidence type="ECO:0000313" key="4">
    <source>
        <dbReference type="Proteomes" id="UP000030002"/>
    </source>
</evidence>
<dbReference type="OrthoDB" id="4865411at2"/>